<dbReference type="InterPro" id="IPR036514">
    <property type="entry name" value="SGNH_hydro_sf"/>
</dbReference>
<dbReference type="OrthoDB" id="568146at2759"/>
<accession>A0A8J4FQ05</accession>
<dbReference type="Gene3D" id="3.40.50.1110">
    <property type="entry name" value="SGNH hydrolase"/>
    <property type="match status" value="1"/>
</dbReference>
<feature type="compositionally biased region" description="Pro residues" evidence="3">
    <location>
        <begin position="31"/>
        <end position="48"/>
    </location>
</feature>
<feature type="signal peptide" evidence="4">
    <location>
        <begin position="1"/>
        <end position="25"/>
    </location>
</feature>
<protein>
    <submittedName>
        <fullName evidence="5">Uncharacterized protein</fullName>
    </submittedName>
</protein>
<feature type="chain" id="PRO_5035298858" evidence="4">
    <location>
        <begin position="26"/>
        <end position="385"/>
    </location>
</feature>
<feature type="region of interest" description="Disordered" evidence="3">
    <location>
        <begin position="28"/>
        <end position="50"/>
    </location>
</feature>
<dbReference type="AlphaFoldDB" id="A0A8J4FQ05"/>
<name>A0A8J4FQ05_9CHLO</name>
<organism evidence="5 6">
    <name type="scientific">Volvox reticuliferus</name>
    <dbReference type="NCBI Taxonomy" id="1737510"/>
    <lineage>
        <taxon>Eukaryota</taxon>
        <taxon>Viridiplantae</taxon>
        <taxon>Chlorophyta</taxon>
        <taxon>core chlorophytes</taxon>
        <taxon>Chlorophyceae</taxon>
        <taxon>CS clade</taxon>
        <taxon>Chlamydomonadales</taxon>
        <taxon>Volvocaceae</taxon>
        <taxon>Volvox</taxon>
    </lineage>
</organism>
<dbReference type="GO" id="GO:0016788">
    <property type="term" value="F:hydrolase activity, acting on ester bonds"/>
    <property type="evidence" value="ECO:0007669"/>
    <property type="project" value="InterPro"/>
</dbReference>
<evidence type="ECO:0000313" key="6">
    <source>
        <dbReference type="Proteomes" id="UP000747110"/>
    </source>
</evidence>
<dbReference type="InterPro" id="IPR001087">
    <property type="entry name" value="GDSL"/>
</dbReference>
<dbReference type="Proteomes" id="UP000747110">
    <property type="component" value="Unassembled WGS sequence"/>
</dbReference>
<dbReference type="EMBL" id="BNCP01000021">
    <property type="protein sequence ID" value="GIL81222.1"/>
    <property type="molecule type" value="Genomic_DNA"/>
</dbReference>
<evidence type="ECO:0000256" key="3">
    <source>
        <dbReference type="SAM" id="MobiDB-lite"/>
    </source>
</evidence>
<gene>
    <name evidence="5" type="ORF">Vretifemale_10272</name>
</gene>
<dbReference type="SUPFAM" id="SSF52266">
    <property type="entry name" value="SGNH hydrolase"/>
    <property type="match status" value="1"/>
</dbReference>
<proteinExistence type="inferred from homology"/>
<reference evidence="5" key="1">
    <citation type="journal article" date="2021" name="Proc. Natl. Acad. Sci. U.S.A.">
        <title>Three genomes in the algal genus Volvox reveal the fate of a haploid sex-determining region after a transition to homothallism.</title>
        <authorList>
            <person name="Yamamoto K."/>
            <person name="Hamaji T."/>
            <person name="Kawai-Toyooka H."/>
            <person name="Matsuzaki R."/>
            <person name="Takahashi F."/>
            <person name="Nishimura Y."/>
            <person name="Kawachi M."/>
            <person name="Noguchi H."/>
            <person name="Minakuchi Y."/>
            <person name="Umen J.G."/>
            <person name="Toyoda A."/>
            <person name="Nozaki H."/>
        </authorList>
    </citation>
    <scope>NUCLEOTIDE SEQUENCE</scope>
    <source>
        <strain evidence="5">NIES-3786</strain>
    </source>
</reference>
<evidence type="ECO:0000256" key="2">
    <source>
        <dbReference type="ARBA" id="ARBA00022729"/>
    </source>
</evidence>
<keyword evidence="6" id="KW-1185">Reference proteome</keyword>
<evidence type="ECO:0000256" key="4">
    <source>
        <dbReference type="SAM" id="SignalP"/>
    </source>
</evidence>
<evidence type="ECO:0000256" key="1">
    <source>
        <dbReference type="ARBA" id="ARBA00008668"/>
    </source>
</evidence>
<dbReference type="PANTHER" id="PTHR45642">
    <property type="entry name" value="GDSL ESTERASE/LIPASE EXL3"/>
    <property type="match status" value="1"/>
</dbReference>
<evidence type="ECO:0000313" key="5">
    <source>
        <dbReference type="EMBL" id="GIL81222.1"/>
    </source>
</evidence>
<dbReference type="InterPro" id="IPR050592">
    <property type="entry name" value="GDSL_lipolytic_enzyme"/>
</dbReference>
<sequence>MMTLIMRIGIFTVLATTLLVVAAEAARRSPSFPPPRRPPPRSPLPSPTPKSVGKKYTLVFFGDSLTDPGNVFAAGGVPDPKIYYKGRFSNGPIWTDLLAKTLQATAGSKSAVQVRNYAYGAATACSFPAIQATFPFVKDLTAQVSAFAADVKSGKARLTGTKALVFQYIGVDDFLSFFHDILATNSTPTAEAIGQMIQNTVACRVAGAAAAAAVKGVTDIVILPLAPLHLSSVVPAALKQTVLDIESVSGQATLAAMANLNNTLAAAPVNSPGAGVRIWVLGDTRWVTNGVGKVDPPFTHIEDPCFVQPVSSMVITPGIKVCTDPENYFFYDDVHPTTRFHYWFANKGCNSTAPESAAAVNVRHHMTFYDVAWVIWSNYRADHCE</sequence>
<dbReference type="PANTHER" id="PTHR45642:SF139">
    <property type="entry name" value="SGNH HYDROLASE-TYPE ESTERASE DOMAIN-CONTAINING PROTEIN"/>
    <property type="match status" value="1"/>
</dbReference>
<keyword evidence="2 4" id="KW-0732">Signal</keyword>
<comment type="caution">
    <text evidence="5">The sequence shown here is derived from an EMBL/GenBank/DDBJ whole genome shotgun (WGS) entry which is preliminary data.</text>
</comment>
<comment type="similarity">
    <text evidence="1">Belongs to the 'GDSL' lipolytic enzyme family.</text>
</comment>
<dbReference type="Pfam" id="PF00657">
    <property type="entry name" value="Lipase_GDSL"/>
    <property type="match status" value="1"/>
</dbReference>